<feature type="domain" description="DUF6597" evidence="1">
    <location>
        <begin position="6"/>
        <end position="111"/>
    </location>
</feature>
<sequence length="273" mass="31072">MNFHICHPEDALRPFVKQFYYWEDDSRGLIQLPQHLFTLGDQYMVFMLEGTAEVKPAAHAAFTVPRHAVTGHFTCAYQLQVTGPVRMVIVQLNAYGCYRLLGIDGQSFTNYYRNLDLQENAAWAQLGGQLQQLRHPQEIAALLNSSLQQVLQADAPCLKQADEMADYLLARQGNVSVEELAQAFRLSRPTLERFFNRVIGIPPQLFARMVRFRNALQQADKAQWQLPATAYYNLAMFIQDHLQFNGEMPSWYNAPATIAHMPARPLQQVAVAS</sequence>
<keyword evidence="3" id="KW-1185">Reference proteome</keyword>
<evidence type="ECO:0000259" key="1">
    <source>
        <dbReference type="Pfam" id="PF20240"/>
    </source>
</evidence>
<dbReference type="InterPro" id="IPR046532">
    <property type="entry name" value="DUF6597"/>
</dbReference>
<name>A0A1T4TLH0_9BACT</name>
<dbReference type="Pfam" id="PF20240">
    <property type="entry name" value="DUF6597"/>
    <property type="match status" value="1"/>
</dbReference>
<gene>
    <name evidence="2" type="ORF">SAMN04488128_105409</name>
</gene>
<accession>A0A1T4TLH0</accession>
<dbReference type="Proteomes" id="UP000190367">
    <property type="component" value="Unassembled WGS sequence"/>
</dbReference>
<dbReference type="EMBL" id="FUWZ01000005">
    <property type="protein sequence ID" value="SKA41310.1"/>
    <property type="molecule type" value="Genomic_DNA"/>
</dbReference>
<organism evidence="2 3">
    <name type="scientific">Chitinophaga eiseniae</name>
    <dbReference type="NCBI Taxonomy" id="634771"/>
    <lineage>
        <taxon>Bacteria</taxon>
        <taxon>Pseudomonadati</taxon>
        <taxon>Bacteroidota</taxon>
        <taxon>Chitinophagia</taxon>
        <taxon>Chitinophagales</taxon>
        <taxon>Chitinophagaceae</taxon>
        <taxon>Chitinophaga</taxon>
    </lineage>
</organism>
<reference evidence="3" key="1">
    <citation type="submission" date="2017-02" db="EMBL/GenBank/DDBJ databases">
        <authorList>
            <person name="Varghese N."/>
            <person name="Submissions S."/>
        </authorList>
    </citation>
    <scope>NUCLEOTIDE SEQUENCE [LARGE SCALE GENOMIC DNA]</scope>
    <source>
        <strain evidence="3">DSM 22224</strain>
    </source>
</reference>
<proteinExistence type="predicted"/>
<evidence type="ECO:0000313" key="3">
    <source>
        <dbReference type="Proteomes" id="UP000190367"/>
    </source>
</evidence>
<dbReference type="Gene3D" id="1.10.10.60">
    <property type="entry name" value="Homeodomain-like"/>
    <property type="match status" value="1"/>
</dbReference>
<evidence type="ECO:0000313" key="2">
    <source>
        <dbReference type="EMBL" id="SKA41310.1"/>
    </source>
</evidence>
<dbReference type="STRING" id="634771.SAMN04488128_105409"/>
<dbReference type="RefSeq" id="WP_078672207.1">
    <property type="nucleotide sequence ID" value="NZ_FUWZ01000005.1"/>
</dbReference>
<dbReference type="AlphaFoldDB" id="A0A1T4TLH0"/>
<protein>
    <recommendedName>
        <fullName evidence="1">DUF6597 domain-containing protein</fullName>
    </recommendedName>
</protein>
<dbReference type="OrthoDB" id="643300at2"/>